<dbReference type="InterPro" id="IPR014790">
    <property type="entry name" value="MutL_C"/>
</dbReference>
<comment type="similarity">
    <text evidence="1 4">Belongs to the DNA mismatch repair MutL/HexB family.</text>
</comment>
<dbReference type="FunFam" id="3.30.565.10:FF:000003">
    <property type="entry name" value="DNA mismatch repair endonuclease MutL"/>
    <property type="match status" value="1"/>
</dbReference>
<evidence type="ECO:0000256" key="4">
    <source>
        <dbReference type="HAMAP-Rule" id="MF_00149"/>
    </source>
</evidence>
<dbReference type="GeneID" id="93485389"/>
<dbReference type="InterPro" id="IPR002099">
    <property type="entry name" value="MutL/Mlh/PMS"/>
</dbReference>
<dbReference type="Pfam" id="PF08676">
    <property type="entry name" value="MutL_C"/>
    <property type="match status" value="1"/>
</dbReference>
<evidence type="ECO:0000256" key="5">
    <source>
        <dbReference type="SAM" id="MobiDB-lite"/>
    </source>
</evidence>
<sequence length="638" mass="69616">MAQIHILDAVTVNQIAAGEVVERPASVAKELIENALDANATHIEIEIAEGGARYLRVTDDGNGMTAEDAALAFVRHATSKIQKAADIFAISSMGFRGEALASIASVAKVTLVTRTQEAETGQEIRIEGGELISSQTIGAPVGTTLEVRDLFYNTPARQKFLKTERTESSRINTLVGKLALAHPQIALRLINNGRTVIDTPGNGDMLDTFASLFGTDLANAMLPVEYQTETDSVTGYIAKPAVLKSSRQWQTWIVNGRIVESPALSRALDNAYHSLLPKRGYPPAVIRVMISPADVDVNIHPQKREVKFSDEQAVFRAVYHAVLNALTSVDDAATVATEVTQAPLGMQRHTAALQGESAQKQNEFTLADKKTDFELQQGVLESTVRPPNAITKPSSSSAPAASTQTATSYAPPRWSVAEENTFSEYMAKVQQEDTSDEEERILFTPQEDAEATLVPLGQIANCFIVCQKGEELYIIDQHAAHERVRYDRLAQATEGIPAQTLLVPQLLQLDAEDVQALLTHEEQLHALGFQFEQAGPQLLRLVAAPADAVGTEQERMLSEISLALQADTPPTAEQLRHRVLAYASCRGAIKAGHALNIRQMRELIRDLLATKRPFVCPHGRPVMVRFTAADLAKLFRRS</sequence>
<dbReference type="HAMAP" id="MF_00149">
    <property type="entry name" value="DNA_mis_repair"/>
    <property type="match status" value="1"/>
</dbReference>
<evidence type="ECO:0000313" key="8">
    <source>
        <dbReference type="EMBL" id="MBB6477083.1"/>
    </source>
</evidence>
<dbReference type="InterPro" id="IPR014721">
    <property type="entry name" value="Ribsml_uS5_D2-typ_fold_subgr"/>
</dbReference>
<evidence type="ECO:0000256" key="3">
    <source>
        <dbReference type="ARBA" id="ARBA00023204"/>
    </source>
</evidence>
<dbReference type="SMART" id="SM01340">
    <property type="entry name" value="DNA_mis_repair"/>
    <property type="match status" value="1"/>
</dbReference>
<feature type="domain" description="DNA mismatch repair protein S5" evidence="7">
    <location>
        <begin position="209"/>
        <end position="327"/>
    </location>
</feature>
<dbReference type="InterPro" id="IPR037198">
    <property type="entry name" value="MutL_C_sf"/>
</dbReference>
<dbReference type="InterPro" id="IPR013507">
    <property type="entry name" value="DNA_mismatch_S5_2-like"/>
</dbReference>
<dbReference type="SUPFAM" id="SSF54211">
    <property type="entry name" value="Ribosomal protein S5 domain 2-like"/>
    <property type="match status" value="1"/>
</dbReference>
<dbReference type="InterPro" id="IPR020667">
    <property type="entry name" value="DNA_mismatch_repair_MutL"/>
</dbReference>
<dbReference type="Gene3D" id="3.30.1540.20">
    <property type="entry name" value="MutL, C-terminal domain, dimerisation subdomain"/>
    <property type="match status" value="1"/>
</dbReference>
<keyword evidence="2 4" id="KW-0227">DNA damage</keyword>
<protein>
    <recommendedName>
        <fullName evidence="4">DNA mismatch repair protein MutL</fullName>
    </recommendedName>
</protein>
<dbReference type="CDD" id="cd00782">
    <property type="entry name" value="MutL_Trans"/>
    <property type="match status" value="1"/>
</dbReference>
<feature type="compositionally biased region" description="Low complexity" evidence="5">
    <location>
        <begin position="389"/>
        <end position="410"/>
    </location>
</feature>
<dbReference type="AlphaFoldDB" id="A0A841R025"/>
<dbReference type="InterPro" id="IPR036890">
    <property type="entry name" value="HATPase_C_sf"/>
</dbReference>
<dbReference type="Pfam" id="PF01119">
    <property type="entry name" value="DNA_mis_repair"/>
    <property type="match status" value="1"/>
</dbReference>
<dbReference type="InterPro" id="IPR042121">
    <property type="entry name" value="MutL_C_regsub"/>
</dbReference>
<dbReference type="EMBL" id="JACHHI010000001">
    <property type="protein sequence ID" value="MBB6477083.1"/>
    <property type="molecule type" value="Genomic_DNA"/>
</dbReference>
<dbReference type="GO" id="GO:0005524">
    <property type="term" value="F:ATP binding"/>
    <property type="evidence" value="ECO:0007669"/>
    <property type="project" value="InterPro"/>
</dbReference>
<dbReference type="Gene3D" id="3.30.1370.100">
    <property type="entry name" value="MutL, C-terminal domain, regulatory subdomain"/>
    <property type="match status" value="1"/>
</dbReference>
<dbReference type="Pfam" id="PF13589">
    <property type="entry name" value="HATPase_c_3"/>
    <property type="match status" value="1"/>
</dbReference>
<dbReference type="PANTHER" id="PTHR10073:SF12">
    <property type="entry name" value="DNA MISMATCH REPAIR PROTEIN MLH1"/>
    <property type="match status" value="1"/>
</dbReference>
<dbReference type="InterPro" id="IPR020568">
    <property type="entry name" value="Ribosomal_Su5_D2-typ_SF"/>
</dbReference>
<dbReference type="GO" id="GO:0030983">
    <property type="term" value="F:mismatched DNA binding"/>
    <property type="evidence" value="ECO:0007669"/>
    <property type="project" value="InterPro"/>
</dbReference>
<comment type="caution">
    <text evidence="8">The sequence shown here is derived from an EMBL/GenBank/DDBJ whole genome shotgun (WGS) entry which is preliminary data.</text>
</comment>
<keyword evidence="3 4" id="KW-0234">DNA repair</keyword>
<dbReference type="SUPFAM" id="SSF118116">
    <property type="entry name" value="DNA mismatch repair protein MutL"/>
    <property type="match status" value="1"/>
</dbReference>
<dbReference type="Gene3D" id="3.30.565.10">
    <property type="entry name" value="Histidine kinase-like ATPase, C-terminal domain"/>
    <property type="match status" value="1"/>
</dbReference>
<dbReference type="SUPFAM" id="SSF55874">
    <property type="entry name" value="ATPase domain of HSP90 chaperone/DNA topoisomerase II/histidine kinase"/>
    <property type="match status" value="1"/>
</dbReference>
<evidence type="ECO:0000256" key="2">
    <source>
        <dbReference type="ARBA" id="ARBA00022763"/>
    </source>
</evidence>
<dbReference type="InterPro" id="IPR042120">
    <property type="entry name" value="MutL_C_dimsub"/>
</dbReference>
<dbReference type="GO" id="GO:0140664">
    <property type="term" value="F:ATP-dependent DNA damage sensor activity"/>
    <property type="evidence" value="ECO:0007669"/>
    <property type="project" value="InterPro"/>
</dbReference>
<dbReference type="PANTHER" id="PTHR10073">
    <property type="entry name" value="DNA MISMATCH REPAIR PROTEIN MLH, PMS, MUTL"/>
    <property type="match status" value="1"/>
</dbReference>
<dbReference type="NCBIfam" id="TIGR00585">
    <property type="entry name" value="mutl"/>
    <property type="match status" value="1"/>
</dbReference>
<dbReference type="Proteomes" id="UP000591941">
    <property type="component" value="Unassembled WGS sequence"/>
</dbReference>
<proteinExistence type="inferred from homology"/>
<dbReference type="InterPro" id="IPR038973">
    <property type="entry name" value="MutL/Mlh/Pms-like"/>
</dbReference>
<dbReference type="RefSeq" id="WP_159822049.1">
    <property type="nucleotide sequence ID" value="NZ_CABWNB010000001.1"/>
</dbReference>
<feature type="region of interest" description="Disordered" evidence="5">
    <location>
        <begin position="385"/>
        <end position="410"/>
    </location>
</feature>
<evidence type="ECO:0000313" key="9">
    <source>
        <dbReference type="Proteomes" id="UP000591941"/>
    </source>
</evidence>
<dbReference type="CDD" id="cd16926">
    <property type="entry name" value="HATPase_MutL-MLH-PMS-like"/>
    <property type="match status" value="1"/>
</dbReference>
<dbReference type="OrthoDB" id="9763467at2"/>
<dbReference type="PROSITE" id="PS00058">
    <property type="entry name" value="DNA_MISMATCH_REPAIR_1"/>
    <property type="match status" value="1"/>
</dbReference>
<comment type="function">
    <text evidence="4">This protein is involved in the repair of mismatches in DNA. It is required for dam-dependent methyl-directed DNA mismatch repair. May act as a 'molecular matchmaker', a protein that promotes the formation of a stable complex between two or more DNA-binding proteins in an ATP-dependent manner without itself being part of a final effector complex.</text>
</comment>
<gene>
    <name evidence="4" type="primary">mutL</name>
    <name evidence="8" type="ORF">HNR45_000105</name>
</gene>
<evidence type="ECO:0000259" key="7">
    <source>
        <dbReference type="SMART" id="SM01340"/>
    </source>
</evidence>
<dbReference type="Gene3D" id="3.30.230.10">
    <property type="match status" value="1"/>
</dbReference>
<evidence type="ECO:0000259" key="6">
    <source>
        <dbReference type="SMART" id="SM00853"/>
    </source>
</evidence>
<organism evidence="8 9">
    <name type="scientific">Negativicoccus succinicivorans</name>
    <dbReference type="NCBI Taxonomy" id="620903"/>
    <lineage>
        <taxon>Bacteria</taxon>
        <taxon>Bacillati</taxon>
        <taxon>Bacillota</taxon>
        <taxon>Negativicutes</taxon>
        <taxon>Veillonellales</taxon>
        <taxon>Veillonellaceae</taxon>
        <taxon>Negativicoccus</taxon>
    </lineage>
</organism>
<evidence type="ECO:0000256" key="1">
    <source>
        <dbReference type="ARBA" id="ARBA00006082"/>
    </source>
</evidence>
<dbReference type="GO" id="GO:0016887">
    <property type="term" value="F:ATP hydrolysis activity"/>
    <property type="evidence" value="ECO:0007669"/>
    <property type="project" value="InterPro"/>
</dbReference>
<keyword evidence="9" id="KW-1185">Reference proteome</keyword>
<feature type="domain" description="MutL C-terminal dimerisation" evidence="6">
    <location>
        <begin position="455"/>
        <end position="595"/>
    </location>
</feature>
<dbReference type="GO" id="GO:0032300">
    <property type="term" value="C:mismatch repair complex"/>
    <property type="evidence" value="ECO:0007669"/>
    <property type="project" value="InterPro"/>
</dbReference>
<reference evidence="8 9" key="1">
    <citation type="submission" date="2020-08" db="EMBL/GenBank/DDBJ databases">
        <title>Genomic Encyclopedia of Type Strains, Phase IV (KMG-IV): sequencing the most valuable type-strain genomes for metagenomic binning, comparative biology and taxonomic classification.</title>
        <authorList>
            <person name="Goeker M."/>
        </authorList>
    </citation>
    <scope>NUCLEOTIDE SEQUENCE [LARGE SCALE GENOMIC DNA]</scope>
    <source>
        <strain evidence="8 9">DSM 21255</strain>
    </source>
</reference>
<name>A0A841R025_9FIRM</name>
<dbReference type="SMART" id="SM00853">
    <property type="entry name" value="MutL_C"/>
    <property type="match status" value="1"/>
</dbReference>
<accession>A0A841R025</accession>
<dbReference type="GO" id="GO:0006298">
    <property type="term" value="P:mismatch repair"/>
    <property type="evidence" value="ECO:0007669"/>
    <property type="project" value="UniProtKB-UniRule"/>
</dbReference>
<dbReference type="InterPro" id="IPR014762">
    <property type="entry name" value="DNA_mismatch_repair_CS"/>
</dbReference>